<dbReference type="SUPFAM" id="SSF53474">
    <property type="entry name" value="alpha/beta-Hydrolases"/>
    <property type="match status" value="1"/>
</dbReference>
<feature type="domain" description="Thioesterase" evidence="1">
    <location>
        <begin position="46"/>
        <end position="136"/>
    </location>
</feature>
<proteinExistence type="predicted"/>
<evidence type="ECO:0000259" key="1">
    <source>
        <dbReference type="Pfam" id="PF00975"/>
    </source>
</evidence>
<dbReference type="Pfam" id="PF00975">
    <property type="entry name" value="Thioesterase"/>
    <property type="match status" value="1"/>
</dbReference>
<evidence type="ECO:0000313" key="3">
    <source>
        <dbReference type="Proteomes" id="UP000800200"/>
    </source>
</evidence>
<accession>A0A6A6DSQ6</accession>
<organism evidence="2 3">
    <name type="scientific">Zopfia rhizophila CBS 207.26</name>
    <dbReference type="NCBI Taxonomy" id="1314779"/>
    <lineage>
        <taxon>Eukaryota</taxon>
        <taxon>Fungi</taxon>
        <taxon>Dikarya</taxon>
        <taxon>Ascomycota</taxon>
        <taxon>Pezizomycotina</taxon>
        <taxon>Dothideomycetes</taxon>
        <taxon>Dothideomycetes incertae sedis</taxon>
        <taxon>Zopfiaceae</taxon>
        <taxon>Zopfia</taxon>
    </lineage>
</organism>
<dbReference type="InterPro" id="IPR001031">
    <property type="entry name" value="Thioesterase"/>
</dbReference>
<keyword evidence="2" id="KW-0378">Hydrolase</keyword>
<dbReference type="EMBL" id="ML994653">
    <property type="protein sequence ID" value="KAF2181422.1"/>
    <property type="molecule type" value="Genomic_DNA"/>
</dbReference>
<gene>
    <name evidence="2" type="ORF">K469DRAFT_671565</name>
</gene>
<dbReference type="InterPro" id="IPR029058">
    <property type="entry name" value="AB_hydrolase_fold"/>
</dbReference>
<reference evidence="2" key="1">
    <citation type="journal article" date="2020" name="Stud. Mycol.">
        <title>101 Dothideomycetes genomes: a test case for predicting lifestyles and emergence of pathogens.</title>
        <authorList>
            <person name="Haridas S."/>
            <person name="Albert R."/>
            <person name="Binder M."/>
            <person name="Bloem J."/>
            <person name="Labutti K."/>
            <person name="Salamov A."/>
            <person name="Andreopoulos B."/>
            <person name="Baker S."/>
            <person name="Barry K."/>
            <person name="Bills G."/>
            <person name="Bluhm B."/>
            <person name="Cannon C."/>
            <person name="Castanera R."/>
            <person name="Culley D."/>
            <person name="Daum C."/>
            <person name="Ezra D."/>
            <person name="Gonzalez J."/>
            <person name="Henrissat B."/>
            <person name="Kuo A."/>
            <person name="Liang C."/>
            <person name="Lipzen A."/>
            <person name="Lutzoni F."/>
            <person name="Magnuson J."/>
            <person name="Mondo S."/>
            <person name="Nolan M."/>
            <person name="Ohm R."/>
            <person name="Pangilinan J."/>
            <person name="Park H.-J."/>
            <person name="Ramirez L."/>
            <person name="Alfaro M."/>
            <person name="Sun H."/>
            <person name="Tritt A."/>
            <person name="Yoshinaga Y."/>
            <person name="Zwiers L.-H."/>
            <person name="Turgeon B."/>
            <person name="Goodwin S."/>
            <person name="Spatafora J."/>
            <person name="Crous P."/>
            <person name="Grigoriev I."/>
        </authorList>
    </citation>
    <scope>NUCLEOTIDE SEQUENCE</scope>
    <source>
        <strain evidence="2">CBS 207.26</strain>
    </source>
</reference>
<sequence>MIIRSAGYNKRHACPLDVSPLDLSSAMTLLETNPTQLQHASGNATPLFLIHDGGGTIFKYFLLGGLGRNVYGIQDPKFECDDGWEGGIVEMAQEYITFIKAIKRAGPILLGGWSLGGLVSLQIARLLDDERRHGHTEHGTQPLFVAGVVLIDSPYTPPWREYRDHLVEFKPEFPTWAPEWVRKNVTRRFEVCDELIDTWEPPR</sequence>
<dbReference type="OrthoDB" id="10253869at2759"/>
<dbReference type="GO" id="GO:0016787">
    <property type="term" value="F:hydrolase activity"/>
    <property type="evidence" value="ECO:0007669"/>
    <property type="project" value="UniProtKB-KW"/>
</dbReference>
<keyword evidence="3" id="KW-1185">Reference proteome</keyword>
<dbReference type="Proteomes" id="UP000800200">
    <property type="component" value="Unassembled WGS sequence"/>
</dbReference>
<name>A0A6A6DSQ6_9PEZI</name>
<protein>
    <submittedName>
        <fullName evidence="2">Alpha/beta-hydrolase</fullName>
    </submittedName>
</protein>
<dbReference type="Gene3D" id="3.40.50.1820">
    <property type="entry name" value="alpha/beta hydrolase"/>
    <property type="match status" value="1"/>
</dbReference>
<dbReference type="AlphaFoldDB" id="A0A6A6DSQ6"/>
<evidence type="ECO:0000313" key="2">
    <source>
        <dbReference type="EMBL" id="KAF2181422.1"/>
    </source>
</evidence>